<gene>
    <name evidence="2" type="ORF">P4O66_005793</name>
</gene>
<evidence type="ECO:0000313" key="2">
    <source>
        <dbReference type="EMBL" id="KAK1800588.1"/>
    </source>
</evidence>
<sequence>MGSSATLVCDRMGGEDPSMEVEEVLYGDPLNGSDVVSADSKSDKAPTRGWDSSPADNCGKVFTSPLCNFAPVPVTVSVPITLSVPVALSPLVSVCACQCVRPHVYRRPDPRPSLHCPARTGPCRVARSPGLAIWCWFRGCSLIGWRAGSQALERGLCH</sequence>
<reference evidence="2" key="1">
    <citation type="submission" date="2023-03" db="EMBL/GenBank/DDBJ databases">
        <title>Electrophorus voltai genome.</title>
        <authorList>
            <person name="Bian C."/>
        </authorList>
    </citation>
    <scope>NUCLEOTIDE SEQUENCE</scope>
    <source>
        <strain evidence="2">CB-2022</strain>
        <tissue evidence="2">Muscle</tissue>
    </source>
</reference>
<dbReference type="EMBL" id="JAROKS010000010">
    <property type="protein sequence ID" value="KAK1800588.1"/>
    <property type="molecule type" value="Genomic_DNA"/>
</dbReference>
<protein>
    <submittedName>
        <fullName evidence="2">Uncharacterized protein</fullName>
    </submittedName>
</protein>
<comment type="caution">
    <text evidence="2">The sequence shown here is derived from an EMBL/GenBank/DDBJ whole genome shotgun (WGS) entry which is preliminary data.</text>
</comment>
<dbReference type="AlphaFoldDB" id="A0AAD8ZM49"/>
<feature type="region of interest" description="Disordered" evidence="1">
    <location>
        <begin position="29"/>
        <end position="52"/>
    </location>
</feature>
<accession>A0AAD8ZM49</accession>
<dbReference type="Proteomes" id="UP001239994">
    <property type="component" value="Unassembled WGS sequence"/>
</dbReference>
<feature type="non-terminal residue" evidence="2">
    <location>
        <position position="1"/>
    </location>
</feature>
<proteinExistence type="predicted"/>
<evidence type="ECO:0000256" key="1">
    <source>
        <dbReference type="SAM" id="MobiDB-lite"/>
    </source>
</evidence>
<name>A0AAD8ZM49_9TELE</name>
<organism evidence="2 3">
    <name type="scientific">Electrophorus voltai</name>
    <dbReference type="NCBI Taxonomy" id="2609070"/>
    <lineage>
        <taxon>Eukaryota</taxon>
        <taxon>Metazoa</taxon>
        <taxon>Chordata</taxon>
        <taxon>Craniata</taxon>
        <taxon>Vertebrata</taxon>
        <taxon>Euteleostomi</taxon>
        <taxon>Actinopterygii</taxon>
        <taxon>Neopterygii</taxon>
        <taxon>Teleostei</taxon>
        <taxon>Ostariophysi</taxon>
        <taxon>Gymnotiformes</taxon>
        <taxon>Gymnotoidei</taxon>
        <taxon>Gymnotidae</taxon>
        <taxon>Electrophorus</taxon>
    </lineage>
</organism>
<evidence type="ECO:0000313" key="3">
    <source>
        <dbReference type="Proteomes" id="UP001239994"/>
    </source>
</evidence>
<keyword evidence="3" id="KW-1185">Reference proteome</keyword>